<feature type="chain" id="PRO_5016795859" evidence="5">
    <location>
        <begin position="30"/>
        <end position="506"/>
    </location>
</feature>
<dbReference type="GO" id="GO:0006508">
    <property type="term" value="P:proteolysis"/>
    <property type="evidence" value="ECO:0007669"/>
    <property type="project" value="UniProtKB-KW"/>
</dbReference>
<dbReference type="InterPro" id="IPR008761">
    <property type="entry name" value="Peptidase_S37"/>
</dbReference>
<dbReference type="Proteomes" id="UP000263377">
    <property type="component" value="Unassembled WGS sequence"/>
</dbReference>
<dbReference type="EMBL" id="QVIG01000001">
    <property type="protein sequence ID" value="RGD59314.1"/>
    <property type="molecule type" value="Genomic_DNA"/>
</dbReference>
<keyword evidence="7" id="KW-1185">Reference proteome</keyword>
<evidence type="ECO:0000256" key="4">
    <source>
        <dbReference type="SAM" id="MobiDB-lite"/>
    </source>
</evidence>
<evidence type="ECO:0000313" key="6">
    <source>
        <dbReference type="EMBL" id="RGD59314.1"/>
    </source>
</evidence>
<protein>
    <submittedName>
        <fullName evidence="6">Aminopeptidase</fullName>
    </submittedName>
</protein>
<feature type="region of interest" description="Disordered" evidence="4">
    <location>
        <begin position="478"/>
        <end position="506"/>
    </location>
</feature>
<keyword evidence="2 5" id="KW-0732">Signal</keyword>
<organism evidence="6 7">
    <name type="scientific">Kitasatospora xanthocidica</name>
    <dbReference type="NCBI Taxonomy" id="83382"/>
    <lineage>
        <taxon>Bacteria</taxon>
        <taxon>Bacillati</taxon>
        <taxon>Actinomycetota</taxon>
        <taxon>Actinomycetes</taxon>
        <taxon>Kitasatosporales</taxon>
        <taxon>Streptomycetaceae</taxon>
        <taxon>Kitasatospora</taxon>
    </lineage>
</organism>
<name>A0A372ZV12_9ACTN</name>
<dbReference type="Gene3D" id="3.40.50.1820">
    <property type="entry name" value="alpha/beta hydrolase"/>
    <property type="match status" value="2"/>
</dbReference>
<dbReference type="PANTHER" id="PTHR11010">
    <property type="entry name" value="PROTEASE S28 PRO-X CARBOXYPEPTIDASE-RELATED"/>
    <property type="match status" value="1"/>
</dbReference>
<dbReference type="SUPFAM" id="SSF53474">
    <property type="entry name" value="alpha/beta-Hydrolases"/>
    <property type="match status" value="1"/>
</dbReference>
<dbReference type="AlphaFoldDB" id="A0A372ZV12"/>
<reference evidence="6 7" key="1">
    <citation type="submission" date="2018-08" db="EMBL/GenBank/DDBJ databases">
        <title>Diversity &amp; Physiological Properties of Lignin-Decomposing Actinobacteria from Soil.</title>
        <authorList>
            <person name="Roh S.G."/>
            <person name="Kim S.B."/>
        </authorList>
    </citation>
    <scope>NUCLEOTIDE SEQUENCE [LARGE SCALE GENOMIC DNA]</scope>
    <source>
        <strain evidence="6 7">MMS17-GH009</strain>
    </source>
</reference>
<comment type="caution">
    <text evidence="6">The sequence shown here is derived from an EMBL/GenBank/DDBJ whole genome shotgun (WGS) entry which is preliminary data.</text>
</comment>
<proteinExistence type="predicted"/>
<dbReference type="PANTHER" id="PTHR11010:SF38">
    <property type="entry name" value="LYSOSOMAL PRO-X CARBOXYPEPTIDASE"/>
    <property type="match status" value="1"/>
</dbReference>
<keyword evidence="1" id="KW-0645">Protease</keyword>
<dbReference type="GO" id="GO:0004177">
    <property type="term" value="F:aminopeptidase activity"/>
    <property type="evidence" value="ECO:0007669"/>
    <property type="project" value="UniProtKB-KW"/>
</dbReference>
<dbReference type="ESTHER" id="9actn-a0a372zv12">
    <property type="family name" value="Peptidase_S37"/>
</dbReference>
<feature type="compositionally biased region" description="Low complexity" evidence="4">
    <location>
        <begin position="28"/>
        <end position="44"/>
    </location>
</feature>
<evidence type="ECO:0000313" key="7">
    <source>
        <dbReference type="Proteomes" id="UP000263377"/>
    </source>
</evidence>
<accession>A0A372ZV12</accession>
<dbReference type="Pfam" id="PF05576">
    <property type="entry name" value="Peptidase_S37"/>
    <property type="match status" value="1"/>
</dbReference>
<evidence type="ECO:0000256" key="3">
    <source>
        <dbReference type="ARBA" id="ARBA00022801"/>
    </source>
</evidence>
<evidence type="ECO:0000256" key="2">
    <source>
        <dbReference type="ARBA" id="ARBA00022729"/>
    </source>
</evidence>
<evidence type="ECO:0000256" key="1">
    <source>
        <dbReference type="ARBA" id="ARBA00022670"/>
    </source>
</evidence>
<feature type="signal peptide" evidence="5">
    <location>
        <begin position="1"/>
        <end position="29"/>
    </location>
</feature>
<dbReference type="InterPro" id="IPR029058">
    <property type="entry name" value="AB_hydrolase_fold"/>
</dbReference>
<dbReference type="GO" id="GO:0008239">
    <property type="term" value="F:dipeptidyl-peptidase activity"/>
    <property type="evidence" value="ECO:0007669"/>
    <property type="project" value="TreeGrafter"/>
</dbReference>
<gene>
    <name evidence="6" type="ORF">DR950_17345</name>
</gene>
<keyword evidence="3" id="KW-0378">Hydrolase</keyword>
<feature type="region of interest" description="Disordered" evidence="4">
    <location>
        <begin position="28"/>
        <end position="64"/>
    </location>
</feature>
<sequence>MTTTVRRLLASALLIPLLALGGLASPASAADGQGAQGAQGAQGDQGKGSRHGRSPADDPTADIKDRLAAIPGVTITEEKPTTTGHRYFVATYTQPIDHFRPWLGTFQQRFSLLHRGYDRPTVFYTNGYTLGTNPSRTEPTRLVDGNQVSIEYRFFTPSRPEPADWSKAGIRQGAADSHRLVTALKRIYQEEWLSTGASKGGMSSTYFRRFYPDDVAGTIAYVAPNNTNVNDYQAYSDFFRTVGTPECRARLNAAQRELLVRRDRLVPRYVADNKASGSTFNTLGSPDRAYEAGVLDVVWGFWQYSLEADCAKVPVAATATDDELYTWFDSQSGITGNSDQSLAKYTAYYYQAATELGAPFFDVSHLKDVLHYDYKELYSVRSYVPKEIPTVFNPNAMPDIDRWVKREGERIMYVYGGNDPWGAKPFHLGRGSEDSYVYTVPGGNHGSKIEQLPAAQSAEATAKVLEWAGLGDANAARSLAKTPQPGSDFGPLDVEGQRLEQERRPL</sequence>
<evidence type="ECO:0000256" key="5">
    <source>
        <dbReference type="SAM" id="SignalP"/>
    </source>
</evidence>
<keyword evidence="6" id="KW-0031">Aminopeptidase</keyword>
<dbReference type="RefSeq" id="WP_117487543.1">
    <property type="nucleotide sequence ID" value="NZ_QVIG01000001.1"/>
</dbReference>
<feature type="compositionally biased region" description="Basic and acidic residues" evidence="4">
    <location>
        <begin position="495"/>
        <end position="506"/>
    </location>
</feature>